<name>A0ABS8WM93_DATST</name>
<protein>
    <submittedName>
        <fullName evidence="2">Uncharacterized protein</fullName>
    </submittedName>
</protein>
<proteinExistence type="predicted"/>
<feature type="non-terminal residue" evidence="2">
    <location>
        <position position="1"/>
    </location>
</feature>
<evidence type="ECO:0000256" key="1">
    <source>
        <dbReference type="SAM" id="MobiDB-lite"/>
    </source>
</evidence>
<accession>A0ABS8WM93</accession>
<organism evidence="2 3">
    <name type="scientific">Datura stramonium</name>
    <name type="common">Jimsonweed</name>
    <name type="synonym">Common thornapple</name>
    <dbReference type="NCBI Taxonomy" id="4076"/>
    <lineage>
        <taxon>Eukaryota</taxon>
        <taxon>Viridiplantae</taxon>
        <taxon>Streptophyta</taxon>
        <taxon>Embryophyta</taxon>
        <taxon>Tracheophyta</taxon>
        <taxon>Spermatophyta</taxon>
        <taxon>Magnoliopsida</taxon>
        <taxon>eudicotyledons</taxon>
        <taxon>Gunneridae</taxon>
        <taxon>Pentapetalae</taxon>
        <taxon>asterids</taxon>
        <taxon>lamiids</taxon>
        <taxon>Solanales</taxon>
        <taxon>Solanaceae</taxon>
        <taxon>Solanoideae</taxon>
        <taxon>Datureae</taxon>
        <taxon>Datura</taxon>
    </lineage>
</organism>
<gene>
    <name evidence="2" type="ORF">HAX54_051245</name>
</gene>
<evidence type="ECO:0000313" key="3">
    <source>
        <dbReference type="Proteomes" id="UP000823775"/>
    </source>
</evidence>
<keyword evidence="3" id="KW-1185">Reference proteome</keyword>
<feature type="region of interest" description="Disordered" evidence="1">
    <location>
        <begin position="1"/>
        <end position="22"/>
    </location>
</feature>
<comment type="caution">
    <text evidence="2">The sequence shown here is derived from an EMBL/GenBank/DDBJ whole genome shotgun (WGS) entry which is preliminary data.</text>
</comment>
<evidence type="ECO:0000313" key="2">
    <source>
        <dbReference type="EMBL" id="MCE3051953.1"/>
    </source>
</evidence>
<dbReference type="EMBL" id="JACEIK010009094">
    <property type="protein sequence ID" value="MCE3051953.1"/>
    <property type="molecule type" value="Genomic_DNA"/>
</dbReference>
<reference evidence="2 3" key="1">
    <citation type="journal article" date="2021" name="BMC Genomics">
        <title>Datura genome reveals duplications of psychoactive alkaloid biosynthetic genes and high mutation rate following tissue culture.</title>
        <authorList>
            <person name="Rajewski A."/>
            <person name="Carter-House D."/>
            <person name="Stajich J."/>
            <person name="Litt A."/>
        </authorList>
    </citation>
    <scope>NUCLEOTIDE SEQUENCE [LARGE SCALE GENOMIC DNA]</scope>
    <source>
        <strain evidence="2">AR-01</strain>
    </source>
</reference>
<sequence length="89" mass="10143">TALVVSAGSEGEEKEDGETSGAPVERWERMFSGQKWSEIMKGEEKKKKRGKATDGEEMIFRRLRGKRRRGEREKCGCPVVVRTVRGEKE</sequence>
<dbReference type="Proteomes" id="UP000823775">
    <property type="component" value="Unassembled WGS sequence"/>
</dbReference>
<feature type="non-terminal residue" evidence="2">
    <location>
        <position position="89"/>
    </location>
</feature>